<evidence type="ECO:0000259" key="1">
    <source>
        <dbReference type="Pfam" id="PF01370"/>
    </source>
</evidence>
<evidence type="ECO:0000313" key="4">
    <source>
        <dbReference type="Proteomes" id="UP001183794"/>
    </source>
</evidence>
<dbReference type="InterPro" id="IPR019587">
    <property type="entry name" value="Polyketide_cyclase/dehydratase"/>
</dbReference>
<comment type="caution">
    <text evidence="3">The sequence shown here is derived from an EMBL/GenBank/DDBJ whole genome shotgun (WGS) entry which is preliminary data.</text>
</comment>
<dbReference type="InterPro" id="IPR013549">
    <property type="entry name" value="DUF1731"/>
</dbReference>
<dbReference type="Gene3D" id="3.40.50.720">
    <property type="entry name" value="NAD(P)-binding Rossmann-like Domain"/>
    <property type="match status" value="1"/>
</dbReference>
<dbReference type="EMBL" id="JAVDYJ010000001">
    <property type="protein sequence ID" value="MDR7347034.1"/>
    <property type="molecule type" value="Genomic_DNA"/>
</dbReference>
<evidence type="ECO:0000313" key="3">
    <source>
        <dbReference type="EMBL" id="MDR7347034.1"/>
    </source>
</evidence>
<dbReference type="Pfam" id="PF10604">
    <property type="entry name" value="Polyketide_cyc2"/>
    <property type="match status" value="1"/>
</dbReference>
<feature type="domain" description="NAD-dependent epimerase/dehydratase" evidence="1">
    <location>
        <begin position="160"/>
        <end position="197"/>
    </location>
</feature>
<name>A0ABU2B3P4_9MICC</name>
<dbReference type="CDD" id="cd07812">
    <property type="entry name" value="SRPBCC"/>
    <property type="match status" value="1"/>
</dbReference>
<gene>
    <name evidence="3" type="ORF">J2S62_001291</name>
</gene>
<dbReference type="SUPFAM" id="SSF55961">
    <property type="entry name" value="Bet v1-like"/>
    <property type="match status" value="1"/>
</dbReference>
<dbReference type="Gene3D" id="3.30.530.20">
    <property type="match status" value="1"/>
</dbReference>
<sequence length="456" mass="48577">MGFSRTQSIFLALPVDQVWDLLSDPRAWVQFDDQLQKFTPEKMAGSRLQAGDRIKVVPKALIRGFLHAATAPAATIVTADPGREIAWRQDQPGGYTQQRWTIQPADGGTTLTRHMQVIGPLAAPLGAALAEPLTADLGAVGARMIRMAAPGPDQNQPLNIIAGGSGYLGSRLATRLLASGHRAVVLTRTPRTGAPYPQVRWSADDLGPLHDQLLDDAGFNIINLVGRRLGAKFTPQEVAALAASRIEPMQTLRAVVATAEAQGGVLHRWIQGSAVPLWAATSTKEFTETTSPTADRDGPSGMGQLVTDWEAAAPDDAIILRTGVVLGQSSEITYGLAAMALSKTRPSIDGYLPWIHEDDWVGIVTHLLTMSKPPPVVVAVAPQQTRLSEVIAALAPGLGTRNIPVPARLLNFAMNIIRMEPGMLMGSTRAGSTVLDETGYEFHYPTIAAAADAVSV</sequence>
<dbReference type="InterPro" id="IPR001509">
    <property type="entry name" value="Epimerase_deHydtase"/>
</dbReference>
<protein>
    <submittedName>
        <fullName evidence="3">NAD dependent epimerase/dehydratase family enzyme</fullName>
    </submittedName>
</protein>
<dbReference type="Proteomes" id="UP001183794">
    <property type="component" value="Unassembled WGS sequence"/>
</dbReference>
<dbReference type="Pfam" id="PF01370">
    <property type="entry name" value="Epimerase"/>
    <property type="match status" value="1"/>
</dbReference>
<dbReference type="Pfam" id="PF08338">
    <property type="entry name" value="DUF1731"/>
    <property type="match status" value="1"/>
</dbReference>
<proteinExistence type="predicted"/>
<reference evidence="3 4" key="1">
    <citation type="submission" date="2023-07" db="EMBL/GenBank/DDBJ databases">
        <title>Sequencing the genomes of 1000 actinobacteria strains.</title>
        <authorList>
            <person name="Klenk H.-P."/>
        </authorList>
    </citation>
    <scope>NUCLEOTIDE SEQUENCE [LARGE SCALE GENOMIC DNA]</scope>
    <source>
        <strain evidence="3 4">DSM 22966</strain>
    </source>
</reference>
<evidence type="ECO:0000259" key="2">
    <source>
        <dbReference type="Pfam" id="PF08338"/>
    </source>
</evidence>
<organism evidence="3 4">
    <name type="scientific">Enteractinococcus fodinae</name>
    <dbReference type="NCBI Taxonomy" id="684663"/>
    <lineage>
        <taxon>Bacteria</taxon>
        <taxon>Bacillati</taxon>
        <taxon>Actinomycetota</taxon>
        <taxon>Actinomycetes</taxon>
        <taxon>Micrococcales</taxon>
        <taxon>Micrococcaceae</taxon>
    </lineage>
</organism>
<dbReference type="SUPFAM" id="SSF51735">
    <property type="entry name" value="NAD(P)-binding Rossmann-fold domains"/>
    <property type="match status" value="1"/>
</dbReference>
<dbReference type="InterPro" id="IPR036291">
    <property type="entry name" value="NAD(P)-bd_dom_sf"/>
</dbReference>
<accession>A0ABU2B3P4</accession>
<dbReference type="InterPro" id="IPR023393">
    <property type="entry name" value="START-like_dom_sf"/>
</dbReference>
<dbReference type="RefSeq" id="WP_310172739.1">
    <property type="nucleotide sequence ID" value="NZ_BAABHE010000002.1"/>
</dbReference>
<keyword evidence="4" id="KW-1185">Reference proteome</keyword>
<dbReference type="PANTHER" id="PTHR11092">
    <property type="entry name" value="SUGAR NUCLEOTIDE EPIMERASE RELATED"/>
    <property type="match status" value="1"/>
</dbReference>
<dbReference type="PANTHER" id="PTHR11092:SF0">
    <property type="entry name" value="EPIMERASE FAMILY PROTEIN SDR39U1"/>
    <property type="match status" value="1"/>
</dbReference>
<feature type="domain" description="DUF1731" evidence="2">
    <location>
        <begin position="405"/>
        <end position="453"/>
    </location>
</feature>